<evidence type="ECO:0000313" key="2">
    <source>
        <dbReference type="Proteomes" id="UP000831467"/>
    </source>
</evidence>
<name>A0ABY4IK30_9MICO</name>
<protein>
    <submittedName>
        <fullName evidence="1">Uncharacterized protein</fullName>
    </submittedName>
</protein>
<gene>
    <name evidence="1" type="ORF">KV394_14190</name>
</gene>
<organism evidence="1 2">
    <name type="scientific">Microbacterium sufflavum</name>
    <dbReference type="NCBI Taxonomy" id="2851649"/>
    <lineage>
        <taxon>Bacteria</taxon>
        <taxon>Bacillati</taxon>
        <taxon>Actinomycetota</taxon>
        <taxon>Actinomycetes</taxon>
        <taxon>Micrococcales</taxon>
        <taxon>Microbacteriaceae</taxon>
        <taxon>Microbacterium</taxon>
    </lineage>
</organism>
<sequence>MSTPTNDPQAVAPNGGATTVVAECGDLGRAVRGTGTFGGERLARGTVRRPR</sequence>
<dbReference type="Proteomes" id="UP000831467">
    <property type="component" value="Chromosome"/>
</dbReference>
<evidence type="ECO:0000313" key="1">
    <source>
        <dbReference type="EMBL" id="UPL12191.1"/>
    </source>
</evidence>
<proteinExistence type="predicted"/>
<reference evidence="1 2" key="1">
    <citation type="submission" date="2021-06" db="EMBL/GenBank/DDBJ databases">
        <title>Genome-based taxonomic framework of Microbacterium strains isolated from marine environment, the description of four new species and reclassification of four preexisting species.</title>
        <authorList>
            <person name="Lee S.D."/>
            <person name="Kim S.-M."/>
            <person name="Byeon Y.-S."/>
            <person name="Yang H.L."/>
            <person name="Kim I.S."/>
        </authorList>
    </citation>
    <scope>NUCLEOTIDE SEQUENCE [LARGE SCALE GENOMIC DNA]</scope>
    <source>
        <strain evidence="1 2">SSW1-51</strain>
    </source>
</reference>
<accession>A0ABY4IK30</accession>
<dbReference type="RefSeq" id="WP_247981725.1">
    <property type="nucleotide sequence ID" value="NZ_CP078076.1"/>
</dbReference>
<dbReference type="EMBL" id="CP078076">
    <property type="protein sequence ID" value="UPL12191.1"/>
    <property type="molecule type" value="Genomic_DNA"/>
</dbReference>
<keyword evidence="2" id="KW-1185">Reference proteome</keyword>